<comment type="caution">
    <text evidence="9">The sequence shown here is derived from an EMBL/GenBank/DDBJ whole genome shotgun (WGS) entry which is preliminary data.</text>
</comment>
<keyword evidence="3 6" id="KW-0238">DNA-binding</keyword>
<dbReference type="PROSITE" id="PS51755">
    <property type="entry name" value="OMPR_PHOB"/>
    <property type="match status" value="1"/>
</dbReference>
<dbReference type="SMART" id="SM00862">
    <property type="entry name" value="Trans_reg_C"/>
    <property type="match status" value="1"/>
</dbReference>
<dbReference type="Proteomes" id="UP000540685">
    <property type="component" value="Unassembled WGS sequence"/>
</dbReference>
<evidence type="ECO:0000256" key="7">
    <source>
        <dbReference type="SAM" id="MobiDB-lite"/>
    </source>
</evidence>
<gene>
    <name evidence="9" type="ORF">F4562_005627</name>
</gene>
<sequence>MRFDILGPTRIRRGDGGEIPPGGPGMRALLVLLLLDAGKVVTAERLVTGLYGADAPAGVANALQSRVSRLRRVLGVRDVVEYHPAGYRLAADPGAVDAHRFERLAAGGRRALAAGEHGRAAALLEEALGLWRGPALADVGDAPFAPAASARLEELRLDCVEDRVQAGLELGRHRELVAELRELAAAHPLRERLHAQLMRALYGAGRQAEALEVYRRARRVLGEELGVDPSAELTAVHLAMLRADPALGVTRTGPVPGTLLPPPAPGPDPTGFAAAAPGAGSGEGPVPASGAGSGENPGSAGPLTAPVPDTGLSGPAECAGPARLGLRAQLTSFVGREDEMSRLRALLGRARLVTLVGPGGAGKTRLAGEVAAGDRADVCFAELAPVADGAEAAQTVLGALGVRDAGLLPPPEPGRPVPSPLARLTAALHGRPMLLVLDNCEHLVAEVAHLADRLLAACPRLRILATSREALGITGEAIHPVGPLPVPPAGTAAEEAATVPAVRLFADRASAVRPGFGVDEANVGQVLDVCRALDGLPLALELAAARLRSLPLAEVASRLGDRFRLLSRGSRTALPRHQTLRAVVAWSWDLLDDAERLLAARLTVFAGGATPGAAARVCGLPEAEAVDLLSSLAEKSLVEQVGGRYRMLETIRAYCAERLAERGETEERREAHGAYYADLVAEADPALRGAGQLEWLRRLDEEGDDLHAALRWAAATGRAALGLRLVAGLAMYWWVRGRRSEGAGLAADLLGAIGPAPVEGLEEEYAMCVLVASSGERRSPEPPAPPETVAPLVPPIGRPHRYPLLAMMWSMFTGPASVSPEEIGPGPAGERWDGVTDPWLRALLRFGYGFLLQHRGDAVAAERAFGEALGLFRAVGERWGSALTLMELADCADLRDDRAASRALAGEALRLAEELGSVEDIAELVHRRARWAVRDGDLETARAEYLLTAEHARRAGAPEILAKAHRGLGEVARLRGDLAEALAHARRALEVCPLEWYTAEETRLRVTVDLGRIAASGGDVAAARARYGEVLVPALSRYPSVAGAAVEGLAEAALLEGDTAGAARLLGAAVALSGAAVPRGTAPPAAHPATHPDVVRVAEAARARLGADAYEEEWLTGARLSRDEVAALLGL</sequence>
<evidence type="ECO:0000256" key="1">
    <source>
        <dbReference type="ARBA" id="ARBA00005820"/>
    </source>
</evidence>
<evidence type="ECO:0000256" key="5">
    <source>
        <dbReference type="PROSITE-ProRule" id="PRU00339"/>
    </source>
</evidence>
<dbReference type="GO" id="GO:0003677">
    <property type="term" value="F:DNA binding"/>
    <property type="evidence" value="ECO:0007669"/>
    <property type="project" value="UniProtKB-UniRule"/>
</dbReference>
<dbReference type="GO" id="GO:0000160">
    <property type="term" value="P:phosphorelay signal transduction system"/>
    <property type="evidence" value="ECO:0007669"/>
    <property type="project" value="InterPro"/>
</dbReference>
<evidence type="ECO:0000259" key="8">
    <source>
        <dbReference type="PROSITE" id="PS51755"/>
    </source>
</evidence>
<comment type="similarity">
    <text evidence="1">Belongs to the AfsR/DnrI/RedD regulatory family.</text>
</comment>
<dbReference type="InterPro" id="IPR016032">
    <property type="entry name" value="Sig_transdc_resp-reg_C-effctor"/>
</dbReference>
<dbReference type="SUPFAM" id="SSF48452">
    <property type="entry name" value="TPR-like"/>
    <property type="match status" value="2"/>
</dbReference>
<dbReference type="InterPro" id="IPR019734">
    <property type="entry name" value="TPR_rpt"/>
</dbReference>
<dbReference type="SUPFAM" id="SSF46894">
    <property type="entry name" value="C-terminal effector domain of the bipartite response regulators"/>
    <property type="match status" value="1"/>
</dbReference>
<dbReference type="EMBL" id="JACHMP010000001">
    <property type="protein sequence ID" value="MBB5822565.1"/>
    <property type="molecule type" value="Genomic_DNA"/>
</dbReference>
<accession>A0A7W9MJ05</accession>
<dbReference type="Pfam" id="PF03704">
    <property type="entry name" value="BTAD"/>
    <property type="match status" value="1"/>
</dbReference>
<dbReference type="PRINTS" id="PR00364">
    <property type="entry name" value="DISEASERSIST"/>
</dbReference>
<dbReference type="InterPro" id="IPR027417">
    <property type="entry name" value="P-loop_NTPase"/>
</dbReference>
<dbReference type="InterPro" id="IPR036388">
    <property type="entry name" value="WH-like_DNA-bd_sf"/>
</dbReference>
<dbReference type="SMART" id="SM00028">
    <property type="entry name" value="TPR"/>
    <property type="match status" value="3"/>
</dbReference>
<dbReference type="AlphaFoldDB" id="A0A7W9MJ05"/>
<dbReference type="Pfam" id="PF13191">
    <property type="entry name" value="AAA_16"/>
    <property type="match status" value="1"/>
</dbReference>
<protein>
    <submittedName>
        <fullName evidence="9">Putative ATPase</fullName>
    </submittedName>
</protein>
<evidence type="ECO:0000256" key="6">
    <source>
        <dbReference type="PROSITE-ProRule" id="PRU01091"/>
    </source>
</evidence>
<evidence type="ECO:0000256" key="3">
    <source>
        <dbReference type="ARBA" id="ARBA00023125"/>
    </source>
</evidence>
<dbReference type="Gene3D" id="1.10.10.10">
    <property type="entry name" value="Winged helix-like DNA-binding domain superfamily/Winged helix DNA-binding domain"/>
    <property type="match status" value="1"/>
</dbReference>
<dbReference type="SMART" id="SM01043">
    <property type="entry name" value="BTAD"/>
    <property type="match status" value="1"/>
</dbReference>
<keyword evidence="4" id="KW-0804">Transcription</keyword>
<dbReference type="PANTHER" id="PTHR47691:SF3">
    <property type="entry name" value="HTH-TYPE TRANSCRIPTIONAL REGULATOR RV0890C-RELATED"/>
    <property type="match status" value="1"/>
</dbReference>
<keyword evidence="5" id="KW-0802">TPR repeat</keyword>
<keyword evidence="2" id="KW-0805">Transcription regulation</keyword>
<evidence type="ECO:0000256" key="4">
    <source>
        <dbReference type="ARBA" id="ARBA00023163"/>
    </source>
</evidence>
<dbReference type="InterPro" id="IPR001867">
    <property type="entry name" value="OmpR/PhoB-type_DNA-bd"/>
</dbReference>
<dbReference type="RefSeq" id="WP_184541485.1">
    <property type="nucleotide sequence ID" value="NZ_JACHMP010000001.1"/>
</dbReference>
<dbReference type="GO" id="GO:0006355">
    <property type="term" value="P:regulation of DNA-templated transcription"/>
    <property type="evidence" value="ECO:0007669"/>
    <property type="project" value="InterPro"/>
</dbReference>
<dbReference type="Pfam" id="PF00486">
    <property type="entry name" value="Trans_reg_C"/>
    <property type="match status" value="1"/>
</dbReference>
<dbReference type="CDD" id="cd15831">
    <property type="entry name" value="BTAD"/>
    <property type="match status" value="1"/>
</dbReference>
<feature type="region of interest" description="Disordered" evidence="7">
    <location>
        <begin position="252"/>
        <end position="309"/>
    </location>
</feature>
<feature type="compositionally biased region" description="Low complexity" evidence="7">
    <location>
        <begin position="269"/>
        <end position="290"/>
    </location>
</feature>
<organism evidence="9 10">
    <name type="scientific">Streptosporangium becharense</name>
    <dbReference type="NCBI Taxonomy" id="1816182"/>
    <lineage>
        <taxon>Bacteria</taxon>
        <taxon>Bacillati</taxon>
        <taxon>Actinomycetota</taxon>
        <taxon>Actinomycetes</taxon>
        <taxon>Streptosporangiales</taxon>
        <taxon>Streptosporangiaceae</taxon>
        <taxon>Streptosporangium</taxon>
    </lineage>
</organism>
<proteinExistence type="inferred from homology"/>
<feature type="compositionally biased region" description="Pro residues" evidence="7">
    <location>
        <begin position="259"/>
        <end position="268"/>
    </location>
</feature>
<feature type="DNA-binding region" description="OmpR/PhoB-type" evidence="6">
    <location>
        <begin position="1"/>
        <end position="91"/>
    </location>
</feature>
<dbReference type="InterPro" id="IPR041664">
    <property type="entry name" value="AAA_16"/>
</dbReference>
<evidence type="ECO:0000313" key="10">
    <source>
        <dbReference type="Proteomes" id="UP000540685"/>
    </source>
</evidence>
<dbReference type="InterPro" id="IPR058852">
    <property type="entry name" value="HTH_77"/>
</dbReference>
<reference evidence="9 10" key="1">
    <citation type="submission" date="2020-08" db="EMBL/GenBank/DDBJ databases">
        <title>Sequencing the genomes of 1000 actinobacteria strains.</title>
        <authorList>
            <person name="Klenk H.-P."/>
        </authorList>
    </citation>
    <scope>NUCLEOTIDE SEQUENCE [LARGE SCALE GENOMIC DNA]</scope>
    <source>
        <strain evidence="9 10">DSM 46887</strain>
    </source>
</reference>
<feature type="domain" description="OmpR/PhoB-type" evidence="8">
    <location>
        <begin position="1"/>
        <end position="91"/>
    </location>
</feature>
<name>A0A7W9MJ05_9ACTN</name>
<dbReference type="FunFam" id="1.25.40.10:FF:000222">
    <property type="entry name" value="SARP family transcriptional regulator"/>
    <property type="match status" value="1"/>
</dbReference>
<feature type="repeat" description="TPR" evidence="5">
    <location>
        <begin position="962"/>
        <end position="995"/>
    </location>
</feature>
<evidence type="ECO:0000256" key="2">
    <source>
        <dbReference type="ARBA" id="ARBA00023015"/>
    </source>
</evidence>
<dbReference type="Gene3D" id="3.40.50.300">
    <property type="entry name" value="P-loop containing nucleotide triphosphate hydrolases"/>
    <property type="match status" value="1"/>
</dbReference>
<dbReference type="SUPFAM" id="SSF52540">
    <property type="entry name" value="P-loop containing nucleoside triphosphate hydrolases"/>
    <property type="match status" value="1"/>
</dbReference>
<keyword evidence="10" id="KW-1185">Reference proteome</keyword>
<dbReference type="PANTHER" id="PTHR47691">
    <property type="entry name" value="REGULATOR-RELATED"/>
    <property type="match status" value="1"/>
</dbReference>
<dbReference type="Pfam" id="PF25872">
    <property type="entry name" value="HTH_77"/>
    <property type="match status" value="1"/>
</dbReference>
<dbReference type="InterPro" id="IPR011990">
    <property type="entry name" value="TPR-like_helical_dom_sf"/>
</dbReference>
<dbReference type="InterPro" id="IPR005158">
    <property type="entry name" value="BTAD"/>
</dbReference>
<dbReference type="PROSITE" id="PS50005">
    <property type="entry name" value="TPR"/>
    <property type="match status" value="1"/>
</dbReference>
<dbReference type="Gene3D" id="1.25.40.10">
    <property type="entry name" value="Tetratricopeptide repeat domain"/>
    <property type="match status" value="2"/>
</dbReference>
<evidence type="ECO:0000313" key="9">
    <source>
        <dbReference type="EMBL" id="MBB5822565.1"/>
    </source>
</evidence>